<accession>A0AAU9SFB7</accession>
<protein>
    <submittedName>
        <fullName evidence="2">Uncharacterized protein</fullName>
    </submittedName>
</protein>
<organism evidence="2 3">
    <name type="scientific">Thlaspi arvense</name>
    <name type="common">Field penny-cress</name>
    <dbReference type="NCBI Taxonomy" id="13288"/>
    <lineage>
        <taxon>Eukaryota</taxon>
        <taxon>Viridiplantae</taxon>
        <taxon>Streptophyta</taxon>
        <taxon>Embryophyta</taxon>
        <taxon>Tracheophyta</taxon>
        <taxon>Spermatophyta</taxon>
        <taxon>Magnoliopsida</taxon>
        <taxon>eudicotyledons</taxon>
        <taxon>Gunneridae</taxon>
        <taxon>Pentapetalae</taxon>
        <taxon>rosids</taxon>
        <taxon>malvids</taxon>
        <taxon>Brassicales</taxon>
        <taxon>Brassicaceae</taxon>
        <taxon>Thlaspideae</taxon>
        <taxon>Thlaspi</taxon>
    </lineage>
</organism>
<sequence>MASSLGDFSQVRKELVHMEKEEKEEVEEQEEDLFEIDLEVVNNLSPPHYWDSNSTATNHALLANCLLPISDISGAVPMVSKSRTCEALPPPSGVVFAEPVKGKFLGYPSMDPLSLILS</sequence>
<dbReference type="EMBL" id="CAJVSB020000739">
    <property type="protein sequence ID" value="CAH2062579.1"/>
    <property type="molecule type" value="Genomic_DNA"/>
</dbReference>
<keyword evidence="1" id="KW-0175">Coiled coil</keyword>
<name>A0AAU9SFB7_THLAR</name>
<reference evidence="2 3" key="1">
    <citation type="submission" date="2022-03" db="EMBL/GenBank/DDBJ databases">
        <authorList>
            <person name="Nunn A."/>
            <person name="Chopra R."/>
            <person name="Nunn A."/>
            <person name="Contreras Garrido A."/>
        </authorList>
    </citation>
    <scope>NUCLEOTIDE SEQUENCE [LARGE SCALE GENOMIC DNA]</scope>
</reference>
<keyword evidence="3" id="KW-1185">Reference proteome</keyword>
<evidence type="ECO:0000313" key="3">
    <source>
        <dbReference type="Proteomes" id="UP000836841"/>
    </source>
</evidence>
<feature type="coiled-coil region" evidence="1">
    <location>
        <begin position="12"/>
        <end position="39"/>
    </location>
</feature>
<dbReference type="AlphaFoldDB" id="A0AAU9SFB7"/>
<dbReference type="Proteomes" id="UP000836841">
    <property type="component" value="Unassembled WGS sequence"/>
</dbReference>
<gene>
    <name evidence="2" type="ORF">TAV2_LOCUS15044</name>
</gene>
<evidence type="ECO:0000256" key="1">
    <source>
        <dbReference type="SAM" id="Coils"/>
    </source>
</evidence>
<comment type="caution">
    <text evidence="2">The sequence shown here is derived from an EMBL/GenBank/DDBJ whole genome shotgun (WGS) entry which is preliminary data.</text>
</comment>
<proteinExistence type="predicted"/>
<evidence type="ECO:0000313" key="2">
    <source>
        <dbReference type="EMBL" id="CAH2062579.1"/>
    </source>
</evidence>